<proteinExistence type="predicted"/>
<gene>
    <name evidence="2" type="ORF">TAV2_LOCUS9152</name>
</gene>
<dbReference type="Proteomes" id="UP000836841">
    <property type="component" value="Chromosome 3"/>
</dbReference>
<dbReference type="PANTHER" id="PTHR21530">
    <property type="entry name" value="PHEROMONE SHUTDOWN PROTEIN"/>
    <property type="match status" value="1"/>
</dbReference>
<organism evidence="2 3">
    <name type="scientific">Thlaspi arvense</name>
    <name type="common">Field penny-cress</name>
    <dbReference type="NCBI Taxonomy" id="13288"/>
    <lineage>
        <taxon>Eukaryota</taxon>
        <taxon>Viridiplantae</taxon>
        <taxon>Streptophyta</taxon>
        <taxon>Embryophyta</taxon>
        <taxon>Tracheophyta</taxon>
        <taxon>Spermatophyta</taxon>
        <taxon>Magnoliopsida</taxon>
        <taxon>eudicotyledons</taxon>
        <taxon>Gunneridae</taxon>
        <taxon>Pentapetalae</taxon>
        <taxon>rosids</taxon>
        <taxon>malvids</taxon>
        <taxon>Brassicales</taxon>
        <taxon>Brassicaceae</taxon>
        <taxon>Thlaspideae</taxon>
        <taxon>Thlaspi</taxon>
    </lineage>
</organism>
<evidence type="ECO:0000256" key="1">
    <source>
        <dbReference type="SAM" id="MobiDB-lite"/>
    </source>
</evidence>
<protein>
    <submittedName>
        <fullName evidence="2">Uncharacterized protein</fullName>
    </submittedName>
</protein>
<keyword evidence="3" id="KW-1185">Reference proteome</keyword>
<dbReference type="PANTHER" id="PTHR21530:SF7">
    <property type="entry name" value="TRAB DOMAIN-CONTAINING PROTEIN"/>
    <property type="match status" value="1"/>
</dbReference>
<dbReference type="AlphaFoldDB" id="A0AAU9S608"/>
<dbReference type="EMBL" id="OU466859">
    <property type="protein sequence ID" value="CAH2054965.1"/>
    <property type="molecule type" value="Genomic_DNA"/>
</dbReference>
<name>A0AAU9S608_THLAR</name>
<accession>A0AAU9S608</accession>
<dbReference type="InterPro" id="IPR046345">
    <property type="entry name" value="TraB_PrgY-like"/>
</dbReference>
<feature type="region of interest" description="Disordered" evidence="1">
    <location>
        <begin position="1"/>
        <end position="21"/>
    </location>
</feature>
<reference evidence="2 3" key="1">
    <citation type="submission" date="2022-03" db="EMBL/GenBank/DDBJ databases">
        <authorList>
            <person name="Nunn A."/>
            <person name="Chopra R."/>
            <person name="Nunn A."/>
            <person name="Contreras Garrido A."/>
        </authorList>
    </citation>
    <scope>NUCLEOTIDE SEQUENCE [LARGE SCALE GENOMIC DNA]</scope>
</reference>
<dbReference type="GO" id="GO:0005741">
    <property type="term" value="C:mitochondrial outer membrane"/>
    <property type="evidence" value="ECO:0007669"/>
    <property type="project" value="TreeGrafter"/>
</dbReference>
<sequence>SRHESHESSFNDHPGDLDQGYDVECESSVNEEINHHVSDVENSLAHVSLHIGNDFIEGVALETTRCVLVVVATFIAGRNTISWKQIFLEYQKLKYGGKITVKRTWAKLPLRQKIKLVYSLFQAVFLPSPEELNKMLKELDNVDMVTLVIQEMSKEFPSLMDTLVHE</sequence>
<evidence type="ECO:0000313" key="2">
    <source>
        <dbReference type="EMBL" id="CAH2054965.1"/>
    </source>
</evidence>
<feature type="compositionally biased region" description="Basic and acidic residues" evidence="1">
    <location>
        <begin position="1"/>
        <end position="16"/>
    </location>
</feature>
<evidence type="ECO:0000313" key="3">
    <source>
        <dbReference type="Proteomes" id="UP000836841"/>
    </source>
</evidence>
<feature type="non-terminal residue" evidence="2">
    <location>
        <position position="1"/>
    </location>
</feature>